<sequence length="138" mass="16304">MSLLFSMLDEQQIKKRRPVWVVLSELWLDTELATEDLERIARVMADSGLTIQELRQVYLVEVAPVVSPNLLTVAGEWAGFDEEWLCSQIVCNLRERPRRTRFWSWFPLTRGPMLYATERHWTSLVEFVHRLRDDDRAA</sequence>
<accession>A0A080M6A3</accession>
<dbReference type="Pfam" id="PF23296">
    <property type="entry name" value="DUF7079"/>
    <property type="match status" value="1"/>
</dbReference>
<dbReference type="InterPro" id="IPR055507">
    <property type="entry name" value="DUF7079"/>
</dbReference>
<proteinExistence type="predicted"/>
<dbReference type="RefSeq" id="WP_273704548.1">
    <property type="nucleotide sequence ID" value="NZ_JDST02000046.1"/>
</dbReference>
<dbReference type="EMBL" id="JDST02000046">
    <property type="protein sequence ID" value="KFB76778.1"/>
    <property type="molecule type" value="Genomic_DNA"/>
</dbReference>
<keyword evidence="3" id="KW-1185">Reference proteome</keyword>
<evidence type="ECO:0000259" key="1">
    <source>
        <dbReference type="Pfam" id="PF23296"/>
    </source>
</evidence>
<protein>
    <recommendedName>
        <fullName evidence="1">DUF7079 domain-containing protein</fullName>
    </recommendedName>
</protein>
<dbReference type="AlphaFoldDB" id="A0A080M6A3"/>
<reference evidence="2" key="1">
    <citation type="submission" date="2014-02" db="EMBL/GenBank/DDBJ databases">
        <title>Expanding our view of genomic diversity in Candidatus Accumulibacter clades.</title>
        <authorList>
            <person name="Skennerton C.T."/>
            <person name="Barr J.J."/>
            <person name="Slater F.R."/>
            <person name="Bond P.L."/>
            <person name="Tyson G.W."/>
        </authorList>
    </citation>
    <scope>NUCLEOTIDE SEQUENCE [LARGE SCALE GENOMIC DNA]</scope>
</reference>
<feature type="domain" description="DUF7079" evidence="1">
    <location>
        <begin position="15"/>
        <end position="125"/>
    </location>
</feature>
<name>A0A080M6A3_9PROT</name>
<evidence type="ECO:0000313" key="3">
    <source>
        <dbReference type="Proteomes" id="UP000021315"/>
    </source>
</evidence>
<dbReference type="Proteomes" id="UP000021315">
    <property type="component" value="Unassembled WGS sequence"/>
</dbReference>
<evidence type="ECO:0000313" key="2">
    <source>
        <dbReference type="EMBL" id="KFB76778.1"/>
    </source>
</evidence>
<organism evidence="2 3">
    <name type="scientific">Candidatus Accumulibacter cognatus</name>
    <dbReference type="NCBI Taxonomy" id="2954383"/>
    <lineage>
        <taxon>Bacteria</taxon>
        <taxon>Pseudomonadati</taxon>
        <taxon>Pseudomonadota</taxon>
        <taxon>Betaproteobacteria</taxon>
        <taxon>Candidatus Accumulibacter</taxon>
    </lineage>
</organism>
<comment type="caution">
    <text evidence="2">The sequence shown here is derived from an EMBL/GenBank/DDBJ whole genome shotgun (WGS) entry which is preliminary data.</text>
</comment>
<gene>
    <name evidence="2" type="ORF">AW06_002150</name>
</gene>
<dbReference type="STRING" id="1453999.AW06_002150"/>